<evidence type="ECO:0000313" key="6">
    <source>
        <dbReference type="EMBL" id="KZD86925.1"/>
    </source>
</evidence>
<evidence type="ECO:0000256" key="4">
    <source>
        <dbReference type="PIRSR" id="PIRSR605754-1"/>
    </source>
</evidence>
<proteinExistence type="predicted"/>
<feature type="active site" description="Acyl-thioester intermediate" evidence="4">
    <location>
        <position position="153"/>
    </location>
</feature>
<evidence type="ECO:0000256" key="1">
    <source>
        <dbReference type="ARBA" id="ARBA00022670"/>
    </source>
</evidence>
<reference evidence="6 7" key="1">
    <citation type="submission" date="2015-09" db="EMBL/GenBank/DDBJ databases">
        <title>Spore heat resistance.</title>
        <authorList>
            <person name="Boekhorst J."/>
            <person name="Berendsen E.M."/>
            <person name="Wells-Bennik M.H."/>
            <person name="Kuipers O.P."/>
        </authorList>
    </citation>
    <scope>NUCLEOTIDE SEQUENCE [LARGE SCALE GENOMIC DNA]</scope>
    <source>
        <strain evidence="6 7">B4122</strain>
    </source>
</reference>
<dbReference type="Proteomes" id="UP000076442">
    <property type="component" value="Unassembled WGS sequence"/>
</dbReference>
<comment type="caution">
    <text evidence="6">The sequence shown here is derived from an EMBL/GenBank/DDBJ whole genome shotgun (WGS) entry which is preliminary data.</text>
</comment>
<evidence type="ECO:0000256" key="3">
    <source>
        <dbReference type="ARBA" id="ARBA00022807"/>
    </source>
</evidence>
<feature type="region of interest" description="Disordered" evidence="5">
    <location>
        <begin position="1"/>
        <end position="24"/>
    </location>
</feature>
<feature type="compositionally biased region" description="Basic and acidic residues" evidence="5">
    <location>
        <begin position="1"/>
        <end position="21"/>
    </location>
</feature>
<accession>A0AAP1H5T6</accession>
<feature type="active site" description="Proton donor/acceptor" evidence="4">
    <location>
        <position position="92"/>
    </location>
</feature>
<evidence type="ECO:0000256" key="2">
    <source>
        <dbReference type="ARBA" id="ARBA00022801"/>
    </source>
</evidence>
<dbReference type="InterPro" id="IPR042007">
    <property type="entry name" value="Sortase_A"/>
</dbReference>
<dbReference type="AlphaFoldDB" id="A0AAP1H5T6"/>
<dbReference type="InterPro" id="IPR023365">
    <property type="entry name" value="Sortase_dom-sf"/>
</dbReference>
<protein>
    <submittedName>
        <fullName evidence="6">Sortase A LPXTG specific</fullName>
    </submittedName>
</protein>
<dbReference type="InterPro" id="IPR005754">
    <property type="entry name" value="Sortase"/>
</dbReference>
<evidence type="ECO:0000313" key="7">
    <source>
        <dbReference type="Proteomes" id="UP000076442"/>
    </source>
</evidence>
<dbReference type="Pfam" id="PF04203">
    <property type="entry name" value="Sortase"/>
    <property type="match status" value="1"/>
</dbReference>
<keyword evidence="1" id="KW-0645">Protease</keyword>
<name>A0AAP1H5T6_BACIU</name>
<dbReference type="GO" id="GO:0006508">
    <property type="term" value="P:proteolysis"/>
    <property type="evidence" value="ECO:0007669"/>
    <property type="project" value="UniProtKB-KW"/>
</dbReference>
<keyword evidence="2" id="KW-0378">Hydrolase</keyword>
<keyword evidence="3" id="KW-0788">Thiol protease</keyword>
<dbReference type="CDD" id="cd06165">
    <property type="entry name" value="Sortase_A"/>
    <property type="match status" value="1"/>
</dbReference>
<gene>
    <name evidence="6" type="ORF">B4122_4760</name>
</gene>
<dbReference type="EMBL" id="LJZV01000035">
    <property type="protein sequence ID" value="KZD86925.1"/>
    <property type="molecule type" value="Genomic_DNA"/>
</dbReference>
<sequence>MLNTEKKEFEISDSSEGKPEATDAGIAIKAFQSSGERRKHVIHFTRRRITIKSVDLELPIVKGTTNENLLIGAATMRPDQKMGEGNYPLAGHHLKQKNLLFGPLENIKTGAQIVITDFKKDYIYSVTSKDIISEMDTDVIEETNKKEITLITCDKAVKTEGRLVVKGELVDSFGHTN</sequence>
<evidence type="ECO:0000256" key="5">
    <source>
        <dbReference type="SAM" id="MobiDB-lite"/>
    </source>
</evidence>
<dbReference type="Gene3D" id="2.40.260.10">
    <property type="entry name" value="Sortase"/>
    <property type="match status" value="1"/>
</dbReference>
<organism evidence="6 7">
    <name type="scientific">Bacillus subtilis</name>
    <dbReference type="NCBI Taxonomy" id="1423"/>
    <lineage>
        <taxon>Bacteria</taxon>
        <taxon>Bacillati</taxon>
        <taxon>Bacillota</taxon>
        <taxon>Bacilli</taxon>
        <taxon>Bacillales</taxon>
        <taxon>Bacillaceae</taxon>
        <taxon>Bacillus</taxon>
    </lineage>
</organism>
<dbReference type="SUPFAM" id="SSF63817">
    <property type="entry name" value="Sortase"/>
    <property type="match status" value="1"/>
</dbReference>
<dbReference type="GO" id="GO:0008234">
    <property type="term" value="F:cysteine-type peptidase activity"/>
    <property type="evidence" value="ECO:0007669"/>
    <property type="project" value="UniProtKB-KW"/>
</dbReference>
<dbReference type="NCBIfam" id="TIGR01076">
    <property type="entry name" value="sortase_fam"/>
    <property type="match status" value="1"/>
</dbReference>